<feature type="domain" description="Cytochrome b/b6 C-terminal region profile" evidence="18">
    <location>
        <begin position="215"/>
        <end position="379"/>
    </location>
</feature>
<dbReference type="GO" id="GO:0009055">
    <property type="term" value="F:electron transfer activity"/>
    <property type="evidence" value="ECO:0007669"/>
    <property type="project" value="InterPro"/>
</dbReference>
<keyword evidence="15 16" id="KW-0472">Membrane</keyword>
<dbReference type="SUPFAM" id="SSF81648">
    <property type="entry name" value="a domain/subunit of cytochrome bc1 complex (Ubiquinol-cytochrome c reductase)"/>
    <property type="match status" value="1"/>
</dbReference>
<proteinExistence type="inferred from homology"/>
<comment type="similarity">
    <text evidence="16">Belongs to the cytochrome b family.</text>
</comment>
<evidence type="ECO:0000259" key="17">
    <source>
        <dbReference type="PROSITE" id="PS51002"/>
    </source>
</evidence>
<geneLocation type="mitochondrion" evidence="19"/>
<keyword evidence="7 16" id="KW-0812">Transmembrane</keyword>
<evidence type="ECO:0000256" key="1">
    <source>
        <dbReference type="ARBA" id="ARBA00002566"/>
    </source>
</evidence>
<evidence type="ECO:0000256" key="6">
    <source>
        <dbReference type="ARBA" id="ARBA00022660"/>
    </source>
</evidence>
<feature type="transmembrane region" description="Helical" evidence="16">
    <location>
        <begin position="81"/>
        <end position="102"/>
    </location>
</feature>
<feature type="transmembrane region" description="Helical" evidence="16">
    <location>
        <begin position="25"/>
        <end position="47"/>
    </location>
</feature>
<dbReference type="PANTHER" id="PTHR19271">
    <property type="entry name" value="CYTOCHROME B"/>
    <property type="match status" value="1"/>
</dbReference>
<evidence type="ECO:0000256" key="3">
    <source>
        <dbReference type="ARBA" id="ARBA00013531"/>
    </source>
</evidence>
<evidence type="ECO:0000256" key="4">
    <source>
        <dbReference type="ARBA" id="ARBA00022448"/>
    </source>
</evidence>
<evidence type="ECO:0000256" key="12">
    <source>
        <dbReference type="ARBA" id="ARBA00023004"/>
    </source>
</evidence>
<dbReference type="Pfam" id="PF00032">
    <property type="entry name" value="Cytochrom_B_C"/>
    <property type="match status" value="1"/>
</dbReference>
<dbReference type="PROSITE" id="PS51002">
    <property type="entry name" value="CYTB_NTER"/>
    <property type="match status" value="1"/>
</dbReference>
<sequence length="379" mass="43368">MFFIRNFSYTNSVPRFDMPTSSNLNLFWCSGSMAGIAMSIQLISGIICSMDYIGFINTELGLTHHLVAGPGPLLDNFSIELLRFMHLWGASLLFVCLFIHMGRGLYYCSYSKNPIMWSLGVVIYVAIMAEAFMGYLLPWHQMSYWAGVVISSIFLSLPLFGPHLYSYLLGSYDFGSSIISRVFVVHVVFGFIILFLIILHLVSLHKIGSSDSFNSSDSYSDSIYFHNLYTRKDLFVWLFVILITLVLTCYNPWLTSCKENFMIPNSLSTPTNIKPEWYFLPFYAILRSIENKIGGLLAVVLVLFLFWLPSPSWMTGFNSSFRRLVFWFISYSFIFLGVLGSMDPTGLCQLMSILSNFILCISLFFLKLYDYLLFLAMDD</sequence>
<keyword evidence="9" id="KW-0999">Mitochondrion inner membrane</keyword>
<keyword evidence="5 16" id="KW-0349">Heme</keyword>
<feature type="transmembrane region" description="Helical" evidence="16">
    <location>
        <begin position="293"/>
        <end position="312"/>
    </location>
</feature>
<dbReference type="GO" id="GO:0016491">
    <property type="term" value="F:oxidoreductase activity"/>
    <property type="evidence" value="ECO:0007669"/>
    <property type="project" value="UniProtKB-UniRule"/>
</dbReference>
<accession>A0AA51YG68</accession>
<gene>
    <name evidence="19" type="primary">cob</name>
</gene>
<comment type="cofactor">
    <cofactor evidence="16">
        <name>heme b</name>
        <dbReference type="ChEBI" id="CHEBI:60344"/>
    </cofactor>
    <text evidence="16">Binds 2 heme groups non-covalently.</text>
</comment>
<name>A0AA51YG68_9PLAT</name>
<dbReference type="InterPro" id="IPR027387">
    <property type="entry name" value="Cytb/b6-like_sf"/>
</dbReference>
<dbReference type="PANTHER" id="PTHR19271:SF16">
    <property type="entry name" value="CYTOCHROME B"/>
    <property type="match status" value="1"/>
</dbReference>
<evidence type="ECO:0000256" key="2">
    <source>
        <dbReference type="ARBA" id="ARBA00004448"/>
    </source>
</evidence>
<feature type="transmembrane region" description="Helical" evidence="16">
    <location>
        <begin position="354"/>
        <end position="377"/>
    </location>
</feature>
<dbReference type="PROSITE" id="PS51003">
    <property type="entry name" value="CYTB_CTER"/>
    <property type="match status" value="1"/>
</dbReference>
<dbReference type="GO" id="GO:0005743">
    <property type="term" value="C:mitochondrial inner membrane"/>
    <property type="evidence" value="ECO:0007669"/>
    <property type="project" value="UniProtKB-SubCell"/>
</dbReference>
<dbReference type="EMBL" id="OP920606">
    <property type="protein sequence ID" value="WMV02082.1"/>
    <property type="molecule type" value="Genomic_DNA"/>
</dbReference>
<feature type="transmembrane region" description="Helical" evidence="16">
    <location>
        <begin position="234"/>
        <end position="253"/>
    </location>
</feature>
<dbReference type="AlphaFoldDB" id="A0AA51YG68"/>
<evidence type="ECO:0000256" key="15">
    <source>
        <dbReference type="ARBA" id="ARBA00023136"/>
    </source>
</evidence>
<dbReference type="InterPro" id="IPR036150">
    <property type="entry name" value="Cyt_b/b6_C_sf"/>
</dbReference>
<dbReference type="GO" id="GO:0022904">
    <property type="term" value="P:respiratory electron transport chain"/>
    <property type="evidence" value="ECO:0007669"/>
    <property type="project" value="InterPro"/>
</dbReference>
<dbReference type="Gene3D" id="1.20.810.10">
    <property type="entry name" value="Cytochrome Bc1 Complex, Chain C"/>
    <property type="match status" value="1"/>
</dbReference>
<dbReference type="GO" id="GO:0046872">
    <property type="term" value="F:metal ion binding"/>
    <property type="evidence" value="ECO:0007669"/>
    <property type="project" value="UniProtKB-UniRule"/>
</dbReference>
<evidence type="ECO:0000256" key="11">
    <source>
        <dbReference type="ARBA" id="ARBA00022989"/>
    </source>
</evidence>
<keyword evidence="11 16" id="KW-1133">Transmembrane helix</keyword>
<keyword evidence="13" id="KW-0830">Ubiquinone</keyword>
<dbReference type="InterPro" id="IPR016174">
    <property type="entry name" value="Di-haem_cyt_TM"/>
</dbReference>
<dbReference type="InterPro" id="IPR005797">
    <property type="entry name" value="Cyt_b/b6_N"/>
</dbReference>
<keyword evidence="10 16" id="KW-0249">Electron transport</keyword>
<evidence type="ECO:0000256" key="13">
    <source>
        <dbReference type="ARBA" id="ARBA00023075"/>
    </source>
</evidence>
<keyword evidence="12 16" id="KW-0408">Iron</keyword>
<comment type="subcellular location">
    <subcellularLocation>
        <location evidence="2">Mitochondrion inner membrane</location>
        <topology evidence="2">Multi-pass membrane protein</topology>
    </subcellularLocation>
</comment>
<feature type="transmembrane region" description="Helical" evidence="16">
    <location>
        <begin position="142"/>
        <end position="161"/>
    </location>
</feature>
<evidence type="ECO:0000256" key="14">
    <source>
        <dbReference type="ARBA" id="ARBA00023128"/>
    </source>
</evidence>
<evidence type="ECO:0000256" key="10">
    <source>
        <dbReference type="ARBA" id="ARBA00022982"/>
    </source>
</evidence>
<dbReference type="Pfam" id="PF00033">
    <property type="entry name" value="Cytochrome_B"/>
    <property type="match status" value="1"/>
</dbReference>
<keyword evidence="4 16" id="KW-0813">Transport</keyword>
<evidence type="ECO:0000256" key="8">
    <source>
        <dbReference type="ARBA" id="ARBA00022723"/>
    </source>
</evidence>
<keyword evidence="14 16" id="KW-0496">Mitochondrion</keyword>
<reference evidence="19" key="1">
    <citation type="submission" date="2022-11" db="EMBL/GenBank/DDBJ databases">
        <title>Amended diagnosis, mitochondrial genome, and phylogenetic position of Sphyranura euryceae (Neodermata, Monogenea, Polystomatidae), a parasite of the Oklahoma salamander.</title>
        <authorList>
            <person name="Leeming S."/>
            <person name="Hahn C."/>
            <person name="Koblmueller S."/>
            <person name="McAllister C."/>
            <person name="Vanhove M."/>
            <person name="Kmentova N."/>
        </authorList>
    </citation>
    <scope>NUCLEOTIDE SEQUENCE</scope>
</reference>
<keyword evidence="8 16" id="KW-0479">Metal-binding</keyword>
<feature type="domain" description="Cytochrome b/b6 N-terminal region profile" evidence="17">
    <location>
        <begin position="1"/>
        <end position="213"/>
    </location>
</feature>
<evidence type="ECO:0000259" key="18">
    <source>
        <dbReference type="PROSITE" id="PS51003"/>
    </source>
</evidence>
<protein>
    <recommendedName>
        <fullName evidence="3 16">Cytochrome b</fullName>
    </recommendedName>
</protein>
<organism evidence="19">
    <name type="scientific">Sphyranura euryceae</name>
    <dbReference type="NCBI Taxonomy" id="2996394"/>
    <lineage>
        <taxon>Eukaryota</taxon>
        <taxon>Metazoa</taxon>
        <taxon>Spiralia</taxon>
        <taxon>Lophotrochozoa</taxon>
        <taxon>Platyhelminthes</taxon>
        <taxon>Monogenea</taxon>
        <taxon>Polyopisthocotylea</taxon>
        <taxon>Polystomatidea</taxon>
        <taxon>Sphyranuridae</taxon>
        <taxon>Sphyranura</taxon>
    </lineage>
</organism>
<evidence type="ECO:0000256" key="9">
    <source>
        <dbReference type="ARBA" id="ARBA00022792"/>
    </source>
</evidence>
<evidence type="ECO:0000256" key="5">
    <source>
        <dbReference type="ARBA" id="ARBA00022617"/>
    </source>
</evidence>
<evidence type="ECO:0000256" key="16">
    <source>
        <dbReference type="RuleBase" id="RU362117"/>
    </source>
</evidence>
<dbReference type="SUPFAM" id="SSF81342">
    <property type="entry name" value="Transmembrane di-heme cytochromes"/>
    <property type="match status" value="1"/>
</dbReference>
<evidence type="ECO:0000313" key="19">
    <source>
        <dbReference type="EMBL" id="WMV02082.1"/>
    </source>
</evidence>
<evidence type="ECO:0000256" key="7">
    <source>
        <dbReference type="ARBA" id="ARBA00022692"/>
    </source>
</evidence>
<comment type="function">
    <text evidence="1 16">Component of the ubiquinol-cytochrome c reductase complex (complex III or cytochrome b-c1 complex) that is part of the mitochondrial respiratory chain. The b-c1 complex mediates electron transfer from ubiquinol to cytochrome c. Contributes to the generation of a proton gradient across the mitochondrial membrane that is then used for ATP synthesis.</text>
</comment>
<keyword evidence="6 16" id="KW-0679">Respiratory chain</keyword>
<dbReference type="InterPro" id="IPR005798">
    <property type="entry name" value="Cyt_b/b6_C"/>
</dbReference>
<feature type="transmembrane region" description="Helical" evidence="16">
    <location>
        <begin position="114"/>
        <end position="136"/>
    </location>
</feature>
<feature type="transmembrane region" description="Helical" evidence="16">
    <location>
        <begin position="324"/>
        <end position="342"/>
    </location>
</feature>
<feature type="transmembrane region" description="Helical" evidence="16">
    <location>
        <begin position="182"/>
        <end position="202"/>
    </location>
</feature>